<sequence length="238" mass="27629">IQFLRSGKNRDPTKNLAWVRCRGSSIANFDCYALWQIMIVEHKNLKPNDLPSLEPVEVPRSYDSRFQLQLNCWYNCTPQISAKLDHAINYRRKKIQLDVDLITSDILEFDLQAFTFNNEKKTVVGFIRWLPKLISRKQQDSSRIRIIDNFQNLANADPIPYTTTRLKQLSQPSDTQSIVSEDDMSGDVDSDNPVAQTLLNADEGDEDSFIARREVNSRFLFKIHIYDVLLFEKHFIGT</sequence>
<feature type="non-terminal residue" evidence="1">
    <location>
        <position position="1"/>
    </location>
</feature>
<dbReference type="Proteomes" id="UP000681967">
    <property type="component" value="Unassembled WGS sequence"/>
</dbReference>
<protein>
    <submittedName>
        <fullName evidence="1">Uncharacterized protein</fullName>
    </submittedName>
</protein>
<gene>
    <name evidence="1" type="ORF">BYL167_LOCUS51774</name>
</gene>
<evidence type="ECO:0000313" key="2">
    <source>
        <dbReference type="Proteomes" id="UP000681967"/>
    </source>
</evidence>
<comment type="caution">
    <text evidence="1">The sequence shown here is derived from an EMBL/GenBank/DDBJ whole genome shotgun (WGS) entry which is preliminary data.</text>
</comment>
<evidence type="ECO:0000313" key="1">
    <source>
        <dbReference type="EMBL" id="CAF4891363.1"/>
    </source>
</evidence>
<organism evidence="1 2">
    <name type="scientific">Rotaria magnacalcarata</name>
    <dbReference type="NCBI Taxonomy" id="392030"/>
    <lineage>
        <taxon>Eukaryota</taxon>
        <taxon>Metazoa</taxon>
        <taxon>Spiralia</taxon>
        <taxon>Gnathifera</taxon>
        <taxon>Rotifera</taxon>
        <taxon>Eurotatoria</taxon>
        <taxon>Bdelloidea</taxon>
        <taxon>Philodinida</taxon>
        <taxon>Philodinidae</taxon>
        <taxon>Rotaria</taxon>
    </lineage>
</organism>
<dbReference type="AlphaFoldDB" id="A0A8S3C584"/>
<name>A0A8S3C584_9BILA</name>
<accession>A0A8S3C584</accession>
<proteinExistence type="predicted"/>
<reference evidence="1" key="1">
    <citation type="submission" date="2021-02" db="EMBL/GenBank/DDBJ databases">
        <authorList>
            <person name="Nowell W R."/>
        </authorList>
    </citation>
    <scope>NUCLEOTIDE SEQUENCE</scope>
</reference>
<dbReference type="EMBL" id="CAJOBH010164836">
    <property type="protein sequence ID" value="CAF4891363.1"/>
    <property type="molecule type" value="Genomic_DNA"/>
</dbReference>